<accession>A0AAV4U1X7</accession>
<evidence type="ECO:0000256" key="1">
    <source>
        <dbReference type="SAM" id="MobiDB-lite"/>
    </source>
</evidence>
<dbReference type="Proteomes" id="UP001054945">
    <property type="component" value="Unassembled WGS sequence"/>
</dbReference>
<proteinExistence type="predicted"/>
<evidence type="ECO:0000313" key="2">
    <source>
        <dbReference type="EMBL" id="GIY51798.1"/>
    </source>
</evidence>
<organism evidence="2 3">
    <name type="scientific">Caerostris extrusa</name>
    <name type="common">Bark spider</name>
    <name type="synonym">Caerostris bankana</name>
    <dbReference type="NCBI Taxonomy" id="172846"/>
    <lineage>
        <taxon>Eukaryota</taxon>
        <taxon>Metazoa</taxon>
        <taxon>Ecdysozoa</taxon>
        <taxon>Arthropoda</taxon>
        <taxon>Chelicerata</taxon>
        <taxon>Arachnida</taxon>
        <taxon>Araneae</taxon>
        <taxon>Araneomorphae</taxon>
        <taxon>Entelegynae</taxon>
        <taxon>Araneoidea</taxon>
        <taxon>Araneidae</taxon>
        <taxon>Caerostris</taxon>
    </lineage>
</organism>
<feature type="region of interest" description="Disordered" evidence="1">
    <location>
        <begin position="1"/>
        <end position="28"/>
    </location>
</feature>
<keyword evidence="3" id="KW-1185">Reference proteome</keyword>
<feature type="compositionally biased region" description="Polar residues" evidence="1">
    <location>
        <begin position="18"/>
        <end position="28"/>
    </location>
</feature>
<gene>
    <name evidence="2" type="ORF">CEXT_541861</name>
</gene>
<evidence type="ECO:0000313" key="3">
    <source>
        <dbReference type="Proteomes" id="UP001054945"/>
    </source>
</evidence>
<comment type="caution">
    <text evidence="2">The sequence shown here is derived from an EMBL/GenBank/DDBJ whole genome shotgun (WGS) entry which is preliminary data.</text>
</comment>
<sequence>MSHPGAKKNSRTCDTETELSSSRSPHSYLDNTRNGELALFLVTPVPIREQLALACNNAAISRQFMRPTECHPRSASMTRFLGVITEETHFFGSHVFTLQNGNDDDCAQCYSIHRICLHGNTLEKHWQPHLLNDSQT</sequence>
<name>A0AAV4U1X7_CAEEX</name>
<dbReference type="AlphaFoldDB" id="A0AAV4U1X7"/>
<reference evidence="2 3" key="1">
    <citation type="submission" date="2021-06" db="EMBL/GenBank/DDBJ databases">
        <title>Caerostris extrusa draft genome.</title>
        <authorList>
            <person name="Kono N."/>
            <person name="Arakawa K."/>
        </authorList>
    </citation>
    <scope>NUCLEOTIDE SEQUENCE [LARGE SCALE GENOMIC DNA]</scope>
</reference>
<feature type="compositionally biased region" description="Basic residues" evidence="1">
    <location>
        <begin position="1"/>
        <end position="10"/>
    </location>
</feature>
<dbReference type="EMBL" id="BPLR01012160">
    <property type="protein sequence ID" value="GIY51798.1"/>
    <property type="molecule type" value="Genomic_DNA"/>
</dbReference>
<protein>
    <submittedName>
        <fullName evidence="2">Uncharacterized protein</fullName>
    </submittedName>
</protein>